<dbReference type="RefSeq" id="WP_260749831.1">
    <property type="nucleotide sequence ID" value="NZ_CP092109.1"/>
</dbReference>
<sequence>MRCVALGLMVLLLVLAGCQSGTYKIPREEFTQQVRTLGVLPILVDEDSRILHPERQEVLNLLWRQSAAREERLIQILRDGGGFFDVRHVNQDPRRLAQRLLVPAAEVGEGGLPYGFSASMTRQLAEEVVVDALLVVILHGREVVEKRWDRDRTRLSFLEAPYNNILAAAVVIDRDGQVLWRLDESAGEKFLALQYADFDEAFYNKADAVRLKFLTLEGLERTLEEPPGGLLTRSTYPKVYGEFFDRIGRSLKPSLIRSWRTGAAQQ</sequence>
<dbReference type="PROSITE" id="PS51257">
    <property type="entry name" value="PROKAR_LIPOPROTEIN"/>
    <property type="match status" value="1"/>
</dbReference>
<accession>A0ABY5ZW86</accession>
<keyword evidence="2" id="KW-1185">Reference proteome</keyword>
<gene>
    <name evidence="1" type="ORF">L9S41_08690</name>
</gene>
<dbReference type="Proteomes" id="UP001060414">
    <property type="component" value="Chromosome"/>
</dbReference>
<dbReference type="EMBL" id="CP092109">
    <property type="protein sequence ID" value="UWZ81456.1"/>
    <property type="molecule type" value="Genomic_DNA"/>
</dbReference>
<organism evidence="1 2">
    <name type="scientific">Geoalkalibacter halelectricus</name>
    <dbReference type="NCBI Taxonomy" id="2847045"/>
    <lineage>
        <taxon>Bacteria</taxon>
        <taxon>Pseudomonadati</taxon>
        <taxon>Thermodesulfobacteriota</taxon>
        <taxon>Desulfuromonadia</taxon>
        <taxon>Desulfuromonadales</taxon>
        <taxon>Geoalkalibacteraceae</taxon>
        <taxon>Geoalkalibacter</taxon>
    </lineage>
</organism>
<evidence type="ECO:0000313" key="2">
    <source>
        <dbReference type="Proteomes" id="UP001060414"/>
    </source>
</evidence>
<name>A0ABY5ZW86_9BACT</name>
<protein>
    <recommendedName>
        <fullName evidence="3">Lipoprotein</fullName>
    </recommendedName>
</protein>
<proteinExistence type="predicted"/>
<reference evidence="1" key="1">
    <citation type="journal article" date="2022" name="Environ. Microbiol.">
        <title>Geoalkalibacter halelectricus SAP #1 sp. nov. possessing extracellular electron transfer and mineral#reducing capabilities from a haloalkaline environment.</title>
        <authorList>
            <person name="Yadav S."/>
            <person name="Singh R."/>
            <person name="Sundharam S.S."/>
            <person name="Chaudhary S."/>
            <person name="Krishnamurthi S."/>
            <person name="Patil S.A."/>
        </authorList>
    </citation>
    <scope>NUCLEOTIDE SEQUENCE</scope>
    <source>
        <strain evidence="1">SAP-1</strain>
    </source>
</reference>
<evidence type="ECO:0008006" key="3">
    <source>
        <dbReference type="Google" id="ProtNLM"/>
    </source>
</evidence>
<evidence type="ECO:0000313" key="1">
    <source>
        <dbReference type="EMBL" id="UWZ81456.1"/>
    </source>
</evidence>